<dbReference type="CDD" id="cd06333">
    <property type="entry name" value="PBP1_ABC_RPA1789-like"/>
    <property type="match status" value="1"/>
</dbReference>
<evidence type="ECO:0000256" key="2">
    <source>
        <dbReference type="ARBA" id="ARBA00022448"/>
    </source>
</evidence>
<evidence type="ECO:0000256" key="1">
    <source>
        <dbReference type="ARBA" id="ARBA00010062"/>
    </source>
</evidence>
<evidence type="ECO:0000259" key="6">
    <source>
        <dbReference type="Pfam" id="PF13458"/>
    </source>
</evidence>
<evidence type="ECO:0000256" key="5">
    <source>
        <dbReference type="SAM" id="SignalP"/>
    </source>
</evidence>
<dbReference type="Gene3D" id="3.40.50.2300">
    <property type="match status" value="2"/>
</dbReference>
<dbReference type="Pfam" id="PF13458">
    <property type="entry name" value="Peripla_BP_6"/>
    <property type="match status" value="1"/>
</dbReference>
<name>A0A081G0Z4_9GAMM</name>
<evidence type="ECO:0000256" key="4">
    <source>
        <dbReference type="ARBA" id="ARBA00022970"/>
    </source>
</evidence>
<feature type="signal peptide" evidence="5">
    <location>
        <begin position="1"/>
        <end position="25"/>
    </location>
</feature>
<reference evidence="7 8" key="1">
    <citation type="submission" date="2014-04" db="EMBL/GenBank/DDBJ databases">
        <title>Marinobacterium kochiensis sp. nov., isolated from sediment sample collected from Kochi backwaters in Kerala, India.</title>
        <authorList>
            <person name="Singh A."/>
            <person name="Pinnaka A.K."/>
        </authorList>
    </citation>
    <scope>NUCLEOTIDE SEQUENCE [LARGE SCALE GENOMIC DNA]</scope>
    <source>
        <strain evidence="7 8">AK27</strain>
    </source>
</reference>
<dbReference type="Proteomes" id="UP000028252">
    <property type="component" value="Unassembled WGS sequence"/>
</dbReference>
<evidence type="ECO:0000313" key="8">
    <source>
        <dbReference type="Proteomes" id="UP000028252"/>
    </source>
</evidence>
<dbReference type="EMBL" id="JMQN01000016">
    <property type="protein sequence ID" value="KEA64449.1"/>
    <property type="molecule type" value="Genomic_DNA"/>
</dbReference>
<accession>A0A081G0Z4</accession>
<dbReference type="InterPro" id="IPR028081">
    <property type="entry name" value="Leu-bd"/>
</dbReference>
<keyword evidence="2" id="KW-0813">Transport</keyword>
<comment type="caution">
    <text evidence="7">The sequence shown here is derived from an EMBL/GenBank/DDBJ whole genome shotgun (WGS) entry which is preliminary data.</text>
</comment>
<evidence type="ECO:0000256" key="3">
    <source>
        <dbReference type="ARBA" id="ARBA00022729"/>
    </source>
</evidence>
<keyword evidence="3 5" id="KW-0732">Signal</keyword>
<dbReference type="InterPro" id="IPR051010">
    <property type="entry name" value="BCAA_transport"/>
</dbReference>
<dbReference type="InterPro" id="IPR000709">
    <property type="entry name" value="Leu_Ile_Val-bd"/>
</dbReference>
<dbReference type="PANTHER" id="PTHR30483:SF38">
    <property type="entry name" value="BLR7848 PROTEIN"/>
    <property type="match status" value="1"/>
</dbReference>
<dbReference type="STRING" id="1232683.ADIMK_1353"/>
<dbReference type="OrthoDB" id="9147078at2"/>
<feature type="chain" id="PRO_5001757432" evidence="5">
    <location>
        <begin position="26"/>
        <end position="382"/>
    </location>
</feature>
<gene>
    <name evidence="7" type="ORF">ADIMK_1353</name>
</gene>
<dbReference type="GO" id="GO:0006865">
    <property type="term" value="P:amino acid transport"/>
    <property type="evidence" value="ECO:0007669"/>
    <property type="project" value="UniProtKB-KW"/>
</dbReference>
<dbReference type="InterPro" id="IPR028082">
    <property type="entry name" value="Peripla_BP_I"/>
</dbReference>
<dbReference type="RefSeq" id="WP_036185447.1">
    <property type="nucleotide sequence ID" value="NZ_JMQN01000016.1"/>
</dbReference>
<feature type="domain" description="Leucine-binding protein" evidence="6">
    <location>
        <begin position="28"/>
        <end position="376"/>
    </location>
</feature>
<proteinExistence type="inferred from homology"/>
<protein>
    <submittedName>
        <fullName evidence="7">Leucine-, isoleucine-, valine-, threonine-, and alanine-binding protein</fullName>
    </submittedName>
</protein>
<comment type="similarity">
    <text evidence="1">Belongs to the leucine-binding protein family.</text>
</comment>
<dbReference type="AlphaFoldDB" id="A0A081G0Z4"/>
<organism evidence="7 8">
    <name type="scientific">Marinobacterium lacunae</name>
    <dbReference type="NCBI Taxonomy" id="1232683"/>
    <lineage>
        <taxon>Bacteria</taxon>
        <taxon>Pseudomonadati</taxon>
        <taxon>Pseudomonadota</taxon>
        <taxon>Gammaproteobacteria</taxon>
        <taxon>Oceanospirillales</taxon>
        <taxon>Oceanospirillaceae</taxon>
        <taxon>Marinobacterium</taxon>
    </lineage>
</organism>
<keyword evidence="4" id="KW-0029">Amino-acid transport</keyword>
<dbReference type="PATRIC" id="fig|1232683.4.peg.1333"/>
<sequence>MKSLKHVVTVSALMASCLLAAAAQAEDIKIGALLETSGPLASLGQPTLEGAQLAVDEVNAAGGINGDKVVLVNINSESDNTRTVMGLRRLLSQEKVIALIGPSSSGSNYSIVDAVEHAKVPMIANGASIGIVAPLDKRRYTFMAPLTDVAVQSVMLAEMQKQGIKRIGILNSDVAFGTSGYDGLAGQVADYGIEIVGHETFSQTDTDMTTQLTKLRADEVDAIVLWATGPALAIATRNHRALGIESPLYLTHAANDFNYLKLAGEAANGIRLPSSSLYVADSLPNSDPQKPVIQAFLNAYDSKYGHTPATFAGNGYDSAHLLMEAISKAGTDPAAIRDMLENQTQYTGVTAQYRYSPSNHYGAQVGSVRMVTVNDGQFELTE</sequence>
<dbReference type="PRINTS" id="PR00337">
    <property type="entry name" value="LEUILEVALBP"/>
</dbReference>
<evidence type="ECO:0000313" key="7">
    <source>
        <dbReference type="EMBL" id="KEA64449.1"/>
    </source>
</evidence>
<dbReference type="PROSITE" id="PS51257">
    <property type="entry name" value="PROKAR_LIPOPROTEIN"/>
    <property type="match status" value="1"/>
</dbReference>
<keyword evidence="8" id="KW-1185">Reference proteome</keyword>
<dbReference type="eggNOG" id="COG0683">
    <property type="taxonomic scope" value="Bacteria"/>
</dbReference>
<dbReference type="SUPFAM" id="SSF53822">
    <property type="entry name" value="Periplasmic binding protein-like I"/>
    <property type="match status" value="1"/>
</dbReference>
<dbReference type="PANTHER" id="PTHR30483">
    <property type="entry name" value="LEUCINE-SPECIFIC-BINDING PROTEIN"/>
    <property type="match status" value="1"/>
</dbReference>